<organism evidence="1 2">
    <name type="scientific">Bacillus safensis</name>
    <dbReference type="NCBI Taxonomy" id="561879"/>
    <lineage>
        <taxon>Bacteria</taxon>
        <taxon>Bacillati</taxon>
        <taxon>Bacillota</taxon>
        <taxon>Bacilli</taxon>
        <taxon>Bacillales</taxon>
        <taxon>Bacillaceae</taxon>
        <taxon>Bacillus</taxon>
    </lineage>
</organism>
<name>A0A5S9M824_BACIA</name>
<accession>A0A5S9M824</accession>
<proteinExistence type="predicted"/>
<protein>
    <submittedName>
        <fullName evidence="1">Uncharacterized protein</fullName>
    </submittedName>
</protein>
<reference evidence="1 2" key="1">
    <citation type="submission" date="2019-12" db="EMBL/GenBank/DDBJ databases">
        <title>Full genome sequence of a Bacillus safensis strain isolated from commercially available natto in Indonesia.</title>
        <authorList>
            <person name="Yoshida M."/>
            <person name="Uomi M."/>
            <person name="Waturangi D."/>
            <person name="Ekaputri J.J."/>
            <person name="Setiamarga D.H.E."/>
        </authorList>
    </citation>
    <scope>NUCLEOTIDE SEQUENCE [LARGE SCALE GENOMIC DNA]</scope>
    <source>
        <strain evidence="1 2">IDN1</strain>
    </source>
</reference>
<gene>
    <name evidence="1" type="ORF">BsIDN1_26360</name>
</gene>
<evidence type="ECO:0000313" key="1">
    <source>
        <dbReference type="EMBL" id="BBP89018.1"/>
    </source>
</evidence>
<dbReference type="AlphaFoldDB" id="A0A5S9M824"/>
<dbReference type="Proteomes" id="UP000464658">
    <property type="component" value="Chromosome"/>
</dbReference>
<sequence length="73" mass="8605">MSQNERDSFAFATWKKGTLRQAQYENAIFQLKDIDGFRLTETEIKNRVNSIYQNLNLKPPVYQITGIDDFFLL</sequence>
<dbReference type="EMBL" id="AP021906">
    <property type="protein sequence ID" value="BBP89018.1"/>
    <property type="molecule type" value="Genomic_DNA"/>
</dbReference>
<evidence type="ECO:0000313" key="2">
    <source>
        <dbReference type="Proteomes" id="UP000464658"/>
    </source>
</evidence>